<accession>A0ABV2XCA5</accession>
<dbReference type="EMBL" id="JBEYBR010000041">
    <property type="protein sequence ID" value="MEU2123532.1"/>
    <property type="molecule type" value="Genomic_DNA"/>
</dbReference>
<dbReference type="RefSeq" id="WP_357808877.1">
    <property type="nucleotide sequence ID" value="NZ_JBEYBM010000023.1"/>
</dbReference>
<name>A0ABV2XCA5_9NOCA</name>
<organism evidence="2 3">
    <name type="scientific">Nocardia niwae</name>
    <dbReference type="NCBI Taxonomy" id="626084"/>
    <lineage>
        <taxon>Bacteria</taxon>
        <taxon>Bacillati</taxon>
        <taxon>Actinomycetota</taxon>
        <taxon>Actinomycetes</taxon>
        <taxon>Mycobacteriales</taxon>
        <taxon>Nocardiaceae</taxon>
        <taxon>Nocardia</taxon>
    </lineage>
</organism>
<dbReference type="InterPro" id="IPR041490">
    <property type="entry name" value="KstR2_TetR_C"/>
</dbReference>
<protein>
    <recommendedName>
        <fullName evidence="1">HTH-type transcriptional repressor KstR2 C-terminal domain-containing protein</fullName>
    </recommendedName>
</protein>
<feature type="domain" description="HTH-type transcriptional repressor KstR2 C-terminal" evidence="1">
    <location>
        <begin position="1"/>
        <end position="52"/>
    </location>
</feature>
<dbReference type="Gene3D" id="1.10.357.10">
    <property type="entry name" value="Tetracycline Repressor, domain 2"/>
    <property type="match status" value="1"/>
</dbReference>
<sequence>MDEGVFLDVEPQLVSRALLSMGIAIARWYQAECGRDPAAVADRYADMALRIVGDADRNDRIDAARGPDLGTVG</sequence>
<dbReference type="Pfam" id="PF17932">
    <property type="entry name" value="TetR_C_24"/>
    <property type="match status" value="1"/>
</dbReference>
<evidence type="ECO:0000259" key="1">
    <source>
        <dbReference type="Pfam" id="PF17932"/>
    </source>
</evidence>
<keyword evidence="3" id="KW-1185">Reference proteome</keyword>
<gene>
    <name evidence="2" type="ORF">ABZ507_17110</name>
</gene>
<reference evidence="2 3" key="1">
    <citation type="submission" date="2024-06" db="EMBL/GenBank/DDBJ databases">
        <title>The Natural Products Discovery Center: Release of the First 8490 Sequenced Strains for Exploring Actinobacteria Biosynthetic Diversity.</title>
        <authorList>
            <person name="Kalkreuter E."/>
            <person name="Kautsar S.A."/>
            <person name="Yang D."/>
            <person name="Bader C.D."/>
            <person name="Teijaro C.N."/>
            <person name="Fluegel L."/>
            <person name="Davis C.M."/>
            <person name="Simpson J.R."/>
            <person name="Lauterbach L."/>
            <person name="Steele A.D."/>
            <person name="Gui C."/>
            <person name="Meng S."/>
            <person name="Li G."/>
            <person name="Viehrig K."/>
            <person name="Ye F."/>
            <person name="Su P."/>
            <person name="Kiefer A.F."/>
            <person name="Nichols A."/>
            <person name="Cepeda A.J."/>
            <person name="Yan W."/>
            <person name="Fan B."/>
            <person name="Jiang Y."/>
            <person name="Adhikari A."/>
            <person name="Zheng C.-J."/>
            <person name="Schuster L."/>
            <person name="Cowan T.M."/>
            <person name="Smanski M.J."/>
            <person name="Chevrette M.G."/>
            <person name="De Carvalho L.P.S."/>
            <person name="Shen B."/>
        </authorList>
    </citation>
    <scope>NUCLEOTIDE SEQUENCE [LARGE SCALE GENOMIC DNA]</scope>
    <source>
        <strain evidence="2 3">NPDC019434</strain>
    </source>
</reference>
<proteinExistence type="predicted"/>
<evidence type="ECO:0000313" key="3">
    <source>
        <dbReference type="Proteomes" id="UP001550535"/>
    </source>
</evidence>
<comment type="caution">
    <text evidence="2">The sequence shown here is derived from an EMBL/GenBank/DDBJ whole genome shotgun (WGS) entry which is preliminary data.</text>
</comment>
<dbReference type="Proteomes" id="UP001550535">
    <property type="component" value="Unassembled WGS sequence"/>
</dbReference>
<evidence type="ECO:0000313" key="2">
    <source>
        <dbReference type="EMBL" id="MEU2123532.1"/>
    </source>
</evidence>